<dbReference type="RefSeq" id="WP_031490918.1">
    <property type="nucleotide sequence ID" value="NZ_FUXX01000004.1"/>
</dbReference>
<keyword evidence="11" id="KW-1185">Reference proteome</keyword>
<dbReference type="PROSITE" id="PS51671">
    <property type="entry name" value="ACT"/>
    <property type="match status" value="1"/>
</dbReference>
<evidence type="ECO:0000256" key="1">
    <source>
        <dbReference type="ARBA" id="ARBA00004974"/>
    </source>
</evidence>
<keyword evidence="5 8" id="KW-0028">Amino-acid biosynthesis</keyword>
<dbReference type="STRING" id="83771.SAMN02910357_01376"/>
<dbReference type="NCBIfam" id="NF008864">
    <property type="entry name" value="PRK11895.1"/>
    <property type="match status" value="1"/>
</dbReference>
<dbReference type="InterPro" id="IPR004789">
    <property type="entry name" value="Acetalactate_synth_ssu"/>
</dbReference>
<evidence type="ECO:0000256" key="3">
    <source>
        <dbReference type="ARBA" id="ARBA00006341"/>
    </source>
</evidence>
<evidence type="ECO:0000256" key="4">
    <source>
        <dbReference type="ARBA" id="ARBA00011744"/>
    </source>
</evidence>
<dbReference type="InterPro" id="IPR002912">
    <property type="entry name" value="ACT_dom"/>
</dbReference>
<dbReference type="Gene3D" id="3.30.70.260">
    <property type="match status" value="1"/>
</dbReference>
<dbReference type="InterPro" id="IPR054480">
    <property type="entry name" value="AHAS_small-like_ACT"/>
</dbReference>
<evidence type="ECO:0000256" key="6">
    <source>
        <dbReference type="ARBA" id="ARBA00023304"/>
    </source>
</evidence>
<dbReference type="CDD" id="cd04878">
    <property type="entry name" value="ACT_AHAS"/>
    <property type="match status" value="1"/>
</dbReference>
<organism evidence="10 11">
    <name type="scientific">Succinivibrio dextrinosolvens DSM 3072</name>
    <dbReference type="NCBI Taxonomy" id="1123324"/>
    <lineage>
        <taxon>Bacteria</taxon>
        <taxon>Pseudomonadati</taxon>
        <taxon>Pseudomonadota</taxon>
        <taxon>Gammaproteobacteria</taxon>
        <taxon>Aeromonadales</taxon>
        <taxon>Succinivibrionaceae</taxon>
        <taxon>Succinivibrio</taxon>
    </lineage>
</organism>
<comment type="pathway">
    <text evidence="2 8">Amino-acid biosynthesis; L-valine biosynthesis; L-valine from pyruvate: step 1/4.</text>
</comment>
<comment type="similarity">
    <text evidence="3 8">Belongs to the acetolactate synthase small subunit family.</text>
</comment>
<dbReference type="Pfam" id="PF10369">
    <property type="entry name" value="ALS_ss_C"/>
    <property type="match status" value="1"/>
</dbReference>
<dbReference type="UniPathway" id="UPA00047">
    <property type="reaction ID" value="UER00055"/>
</dbReference>
<comment type="catalytic activity">
    <reaction evidence="7 8">
        <text>2 pyruvate + H(+) = (2S)-2-acetolactate + CO2</text>
        <dbReference type="Rhea" id="RHEA:25249"/>
        <dbReference type="ChEBI" id="CHEBI:15361"/>
        <dbReference type="ChEBI" id="CHEBI:15378"/>
        <dbReference type="ChEBI" id="CHEBI:16526"/>
        <dbReference type="ChEBI" id="CHEBI:58476"/>
        <dbReference type="EC" id="2.2.1.6"/>
    </reaction>
</comment>
<dbReference type="EMBL" id="FUXX01000004">
    <property type="protein sequence ID" value="SKA58315.1"/>
    <property type="molecule type" value="Genomic_DNA"/>
</dbReference>
<dbReference type="GO" id="GO:0009097">
    <property type="term" value="P:isoleucine biosynthetic process"/>
    <property type="evidence" value="ECO:0007669"/>
    <property type="project" value="UniProtKB-UniRule"/>
</dbReference>
<accession>A0A1T4V073</accession>
<dbReference type="InterPro" id="IPR019455">
    <property type="entry name" value="Acetolactate_synth_ssu_C"/>
</dbReference>
<dbReference type="InterPro" id="IPR027271">
    <property type="entry name" value="Acetolactate_synth/TF_NikR_C"/>
</dbReference>
<dbReference type="PANTHER" id="PTHR30239:SF0">
    <property type="entry name" value="ACETOLACTATE SYNTHASE SMALL SUBUNIT 1, CHLOROPLASTIC"/>
    <property type="match status" value="1"/>
</dbReference>
<dbReference type="SUPFAM" id="SSF55021">
    <property type="entry name" value="ACT-like"/>
    <property type="match status" value="2"/>
</dbReference>
<comment type="pathway">
    <text evidence="1 8">Amino-acid biosynthesis; L-isoleucine biosynthesis; L-isoleucine from 2-oxobutanoate: step 1/4.</text>
</comment>
<dbReference type="GO" id="GO:1990610">
    <property type="term" value="F:acetolactate synthase regulator activity"/>
    <property type="evidence" value="ECO:0007669"/>
    <property type="project" value="UniProtKB-UniRule"/>
</dbReference>
<gene>
    <name evidence="10" type="ORF">SAMN02745213_00389</name>
</gene>
<comment type="function">
    <text evidence="8">Catalyzes the conversion of 2 pyruvate molecules into acetolactate in the first common step of the biosynthetic pathway of the branched-amino acids such as leucine, isoleucine, and valine.</text>
</comment>
<dbReference type="AlphaFoldDB" id="A0A1T4V073"/>
<dbReference type="GO" id="GO:0009099">
    <property type="term" value="P:L-valine biosynthetic process"/>
    <property type="evidence" value="ECO:0007669"/>
    <property type="project" value="UniProtKB-UniRule"/>
</dbReference>
<keyword evidence="6 8" id="KW-0100">Branched-chain amino acid biosynthesis</keyword>
<dbReference type="Proteomes" id="UP000242432">
    <property type="component" value="Unassembled WGS sequence"/>
</dbReference>
<dbReference type="FunFam" id="3.30.70.260:FF:000001">
    <property type="entry name" value="Acetolactate synthase, small subunit"/>
    <property type="match status" value="1"/>
</dbReference>
<comment type="subunit">
    <text evidence="4 8">Dimer of large and small chains.</text>
</comment>
<reference evidence="11" key="1">
    <citation type="submission" date="2017-02" db="EMBL/GenBank/DDBJ databases">
        <authorList>
            <person name="Varghese N."/>
            <person name="Submissions S."/>
        </authorList>
    </citation>
    <scope>NUCLEOTIDE SEQUENCE [LARGE SCALE GENOMIC DNA]</scope>
    <source>
        <strain evidence="11">DSM 3072</strain>
    </source>
</reference>
<protein>
    <recommendedName>
        <fullName evidence="8">Acetolactate synthase small subunit</fullName>
        <shortName evidence="8">AHAS</shortName>
        <shortName evidence="8">ALS</shortName>
        <ecNumber evidence="8">2.2.1.6</ecNumber>
    </recommendedName>
    <alternativeName>
        <fullName evidence="8">Acetohydroxy-acid synthase small subunit</fullName>
    </alternativeName>
</protein>
<sequence length="167" mass="18356">MRHVISILLENEAGSLSRVVGLFSQRGYNIDSLTVAPTDDPTLSRCSILTTGEKWEAEQITKQLHKLVCVFRVSALLEEAEGGIEREMVLVKVNTPNKNARDEVKGLADIFNSKIIDVNAEIFTLEFVGNSSEIDNFITTIGKLAEVLEVVRSGVVGIAKGNHFMKP</sequence>
<dbReference type="Pfam" id="PF22629">
    <property type="entry name" value="ACT_AHAS_ss"/>
    <property type="match status" value="1"/>
</dbReference>
<dbReference type="EC" id="2.2.1.6" evidence="8"/>
<dbReference type="Gene3D" id="3.30.70.1150">
    <property type="entry name" value="ACT-like. Chain A, domain 2"/>
    <property type="match status" value="1"/>
</dbReference>
<dbReference type="NCBIfam" id="TIGR00119">
    <property type="entry name" value="acolac_sm"/>
    <property type="match status" value="1"/>
</dbReference>
<dbReference type="GO" id="GO:0005829">
    <property type="term" value="C:cytosol"/>
    <property type="evidence" value="ECO:0007669"/>
    <property type="project" value="TreeGrafter"/>
</dbReference>
<dbReference type="GO" id="GO:0003984">
    <property type="term" value="F:acetolactate synthase activity"/>
    <property type="evidence" value="ECO:0007669"/>
    <property type="project" value="UniProtKB-UniRule"/>
</dbReference>
<evidence type="ECO:0000259" key="9">
    <source>
        <dbReference type="PROSITE" id="PS51671"/>
    </source>
</evidence>
<evidence type="ECO:0000313" key="10">
    <source>
        <dbReference type="EMBL" id="SKA58315.1"/>
    </source>
</evidence>
<proteinExistence type="inferred from homology"/>
<dbReference type="PANTHER" id="PTHR30239">
    <property type="entry name" value="ACETOLACTATE SYNTHASE SMALL SUBUNIT"/>
    <property type="match status" value="1"/>
</dbReference>
<dbReference type="UniPathway" id="UPA00049">
    <property type="reaction ID" value="UER00059"/>
</dbReference>
<keyword evidence="8" id="KW-0808">Transferase</keyword>
<dbReference type="InterPro" id="IPR039557">
    <property type="entry name" value="AHAS_ACT"/>
</dbReference>
<evidence type="ECO:0000256" key="8">
    <source>
        <dbReference type="RuleBase" id="RU368092"/>
    </source>
</evidence>
<dbReference type="InterPro" id="IPR045865">
    <property type="entry name" value="ACT-like_dom_sf"/>
</dbReference>
<evidence type="ECO:0000256" key="7">
    <source>
        <dbReference type="ARBA" id="ARBA00048670"/>
    </source>
</evidence>
<name>A0A1T4V073_9GAMM</name>
<evidence type="ECO:0000256" key="2">
    <source>
        <dbReference type="ARBA" id="ARBA00005025"/>
    </source>
</evidence>
<evidence type="ECO:0000313" key="11">
    <source>
        <dbReference type="Proteomes" id="UP000242432"/>
    </source>
</evidence>
<feature type="domain" description="ACT" evidence="9">
    <location>
        <begin position="4"/>
        <end position="78"/>
    </location>
</feature>
<evidence type="ECO:0000256" key="5">
    <source>
        <dbReference type="ARBA" id="ARBA00022605"/>
    </source>
</evidence>